<dbReference type="EC" id="3.1.1.-" evidence="7"/>
<dbReference type="GeneID" id="101860563"/>
<protein>
    <recommendedName>
        <fullName evidence="7">Phospholipase B-like</fullName>
        <ecNumber evidence="7">3.1.1.-</ecNumber>
    </recommendedName>
</protein>
<proteinExistence type="inferred from homology"/>
<dbReference type="Pfam" id="PF04916">
    <property type="entry name" value="Phospholip_B"/>
    <property type="match status" value="1"/>
</dbReference>
<evidence type="ECO:0000256" key="4">
    <source>
        <dbReference type="ARBA" id="ARBA00022963"/>
    </source>
</evidence>
<keyword evidence="5 7" id="KW-0443">Lipid metabolism</keyword>
<accession>A0ABM0JLJ1</accession>
<evidence type="ECO:0000256" key="2">
    <source>
        <dbReference type="ARBA" id="ARBA00022729"/>
    </source>
</evidence>
<organism evidence="8 9">
    <name type="scientific">Aplysia californica</name>
    <name type="common">California sea hare</name>
    <dbReference type="NCBI Taxonomy" id="6500"/>
    <lineage>
        <taxon>Eukaryota</taxon>
        <taxon>Metazoa</taxon>
        <taxon>Spiralia</taxon>
        <taxon>Lophotrochozoa</taxon>
        <taxon>Mollusca</taxon>
        <taxon>Gastropoda</taxon>
        <taxon>Heterobranchia</taxon>
        <taxon>Euthyneura</taxon>
        <taxon>Tectipleura</taxon>
        <taxon>Aplysiida</taxon>
        <taxon>Aplysioidea</taxon>
        <taxon>Aplysiidae</taxon>
        <taxon>Aplysia</taxon>
    </lineage>
</organism>
<dbReference type="RefSeq" id="XP_005096538.2">
    <property type="nucleotide sequence ID" value="XM_005096481.3"/>
</dbReference>
<evidence type="ECO:0000256" key="1">
    <source>
        <dbReference type="ARBA" id="ARBA00007835"/>
    </source>
</evidence>
<comment type="function">
    <text evidence="7">Putative phospholipase.</text>
</comment>
<evidence type="ECO:0000313" key="8">
    <source>
        <dbReference type="Proteomes" id="UP000694888"/>
    </source>
</evidence>
<keyword evidence="8" id="KW-1185">Reference proteome</keyword>
<comment type="similarity">
    <text evidence="1 7">Belongs to the phospholipase B-like family.</text>
</comment>
<name>A0ABM0JLJ1_APLCA</name>
<keyword evidence="6" id="KW-0325">Glycoprotein</keyword>
<feature type="signal peptide" evidence="7">
    <location>
        <begin position="1"/>
        <end position="20"/>
    </location>
</feature>
<reference evidence="9" key="1">
    <citation type="submission" date="2025-08" db="UniProtKB">
        <authorList>
            <consortium name="RefSeq"/>
        </authorList>
    </citation>
    <scope>IDENTIFICATION</scope>
</reference>
<feature type="chain" id="PRO_5044969905" description="Phospholipase B-like" evidence="7">
    <location>
        <begin position="21"/>
        <end position="561"/>
    </location>
</feature>
<evidence type="ECO:0000313" key="9">
    <source>
        <dbReference type="RefSeq" id="XP_005096538.2"/>
    </source>
</evidence>
<evidence type="ECO:0000256" key="6">
    <source>
        <dbReference type="ARBA" id="ARBA00023180"/>
    </source>
</evidence>
<keyword evidence="4 7" id="KW-0442">Lipid degradation</keyword>
<dbReference type="PANTHER" id="PTHR12370:SF1">
    <property type="entry name" value="PHOSPHOLIPASE B-LIKE 1"/>
    <property type="match status" value="1"/>
</dbReference>
<dbReference type="InterPro" id="IPR007000">
    <property type="entry name" value="PLipase_B-like"/>
</dbReference>
<evidence type="ECO:0000256" key="7">
    <source>
        <dbReference type="RuleBase" id="RU364138"/>
    </source>
</evidence>
<keyword evidence="3 7" id="KW-0378">Hydrolase</keyword>
<sequence>MVSFRATTVAVFGILHVVVAAVPGHSLILNKNVNTSASDFKRGSFQDGSVYCKKRDCKFVSGTLDWHGATAVGAFNDTLLSTGWGILDISSGFGPSQTNEEIMYAAGFMEGVLTFRQMESQFTNLFSVFFPKPDKSMQQKLEKWFTTQRAWADQMASNYPDDPLWRHSSYIFAQLDGLYAGYKSVRGADKTALDFFAINFLNANGDLFDIMTVLQPSESPDWTTFTADEAANFFYTNGHCSALIKILPGYENIFMSHSSWFAYQATNRIYKHYNFNVDDPSTAAKRVSFSSYGGYLESLDDFYQMDSGLVMLQTTNNIFNKTLHKYVTPQALLAWQRVRIANMMAHGGKEWAQVIAKYNSGSYNNQYMVLDLKLITPKKPLPDNTLWVAEQIPGLVVAEDTTPILRAGYFPSYNIPFFEEIFVKSGYPEYVKKHGIQYTYDLAPRASIFRRDQGKVKDMESMKAIMRYNDYKNDPYSYGSPWGAICSRGDLVKGMTMPDGCYDTKVADLAMAKAFQADIINGPTLGNDFPPFSWTGKYANYSHAGLPLTYDFSFVRTQPRF</sequence>
<dbReference type="Gene3D" id="3.60.60.30">
    <property type="match status" value="1"/>
</dbReference>
<keyword evidence="2 7" id="KW-0732">Signal</keyword>
<evidence type="ECO:0000256" key="5">
    <source>
        <dbReference type="ARBA" id="ARBA00023098"/>
    </source>
</evidence>
<dbReference type="PANTHER" id="PTHR12370">
    <property type="entry name" value="PHOSPHOLIPASE B-RELATED"/>
    <property type="match status" value="1"/>
</dbReference>
<dbReference type="Proteomes" id="UP000694888">
    <property type="component" value="Unplaced"/>
</dbReference>
<evidence type="ECO:0000256" key="3">
    <source>
        <dbReference type="ARBA" id="ARBA00022801"/>
    </source>
</evidence>
<gene>
    <name evidence="9" type="primary">LOC101860563</name>
</gene>